<dbReference type="PANTHER" id="PTHR11571">
    <property type="entry name" value="GLUTATHIONE S-TRANSFERASE"/>
    <property type="match status" value="1"/>
</dbReference>
<feature type="domain" description="GST N-terminal" evidence="5">
    <location>
        <begin position="6"/>
        <end position="73"/>
    </location>
</feature>
<dbReference type="SFLD" id="SFLDG01205">
    <property type="entry name" value="AMPS.1"/>
    <property type="match status" value="1"/>
</dbReference>
<protein>
    <recommendedName>
        <fullName evidence="2">glutathione transferase</fullName>
        <ecNumber evidence="2">2.5.1.18</ecNumber>
    </recommendedName>
</protein>
<dbReference type="SFLD" id="SFLDS00019">
    <property type="entry name" value="Glutathione_Transferase_(cytos"/>
    <property type="match status" value="1"/>
</dbReference>
<dbReference type="Pfam" id="PF02798">
    <property type="entry name" value="GST_N"/>
    <property type="match status" value="1"/>
</dbReference>
<dbReference type="AlphaFoldDB" id="A0A9N9TGP8"/>
<evidence type="ECO:0000256" key="2">
    <source>
        <dbReference type="ARBA" id="ARBA00012452"/>
    </source>
</evidence>
<evidence type="ECO:0000313" key="8">
    <source>
        <dbReference type="Proteomes" id="UP001153712"/>
    </source>
</evidence>
<evidence type="ECO:0000256" key="4">
    <source>
        <dbReference type="ARBA" id="ARBA00047960"/>
    </source>
</evidence>
<reference evidence="7" key="1">
    <citation type="submission" date="2022-01" db="EMBL/GenBank/DDBJ databases">
        <authorList>
            <person name="King R."/>
        </authorList>
    </citation>
    <scope>NUCLEOTIDE SEQUENCE</scope>
</reference>
<dbReference type="InterPro" id="IPR036249">
    <property type="entry name" value="Thioredoxin-like_sf"/>
</dbReference>
<accession>A0A9N9TGP8</accession>
<dbReference type="FunFam" id="3.40.30.10:FF:000035">
    <property type="entry name" value="hematopoietic prostaglandin D synthase"/>
    <property type="match status" value="1"/>
</dbReference>
<comment type="similarity">
    <text evidence="3">Belongs to the GST superfamily. Sigma family.</text>
</comment>
<gene>
    <name evidence="7" type="ORF">PHYEVI_LOCUS4570</name>
</gene>
<dbReference type="SUPFAM" id="SSF52833">
    <property type="entry name" value="Thioredoxin-like"/>
    <property type="match status" value="1"/>
</dbReference>
<dbReference type="GO" id="GO:0004364">
    <property type="term" value="F:glutathione transferase activity"/>
    <property type="evidence" value="ECO:0007669"/>
    <property type="project" value="UniProtKB-EC"/>
</dbReference>
<dbReference type="EMBL" id="OU900095">
    <property type="protein sequence ID" value="CAG9858179.1"/>
    <property type="molecule type" value="Genomic_DNA"/>
</dbReference>
<dbReference type="SFLD" id="SFLDG00363">
    <property type="entry name" value="AMPS_(cytGST):_Alpha-__Mu-__Pi"/>
    <property type="match status" value="1"/>
</dbReference>
<dbReference type="Gene3D" id="1.20.1050.10">
    <property type="match status" value="1"/>
</dbReference>
<evidence type="ECO:0000256" key="1">
    <source>
        <dbReference type="ARBA" id="ARBA00011738"/>
    </source>
</evidence>
<evidence type="ECO:0000313" key="7">
    <source>
        <dbReference type="EMBL" id="CAG9858179.1"/>
    </source>
</evidence>
<comment type="subunit">
    <text evidence="1">Homodimer.</text>
</comment>
<dbReference type="Gene3D" id="3.40.30.10">
    <property type="entry name" value="Glutaredoxin"/>
    <property type="match status" value="1"/>
</dbReference>
<name>A0A9N9TGP8_PHYSR</name>
<dbReference type="FunFam" id="1.20.1050.10:FF:000030">
    <property type="entry name" value="Glutathione S-transferase S1"/>
    <property type="match status" value="1"/>
</dbReference>
<keyword evidence="8" id="KW-1185">Reference proteome</keyword>
<evidence type="ECO:0000256" key="3">
    <source>
        <dbReference type="ARBA" id="ARBA00038317"/>
    </source>
</evidence>
<dbReference type="GO" id="GO:0004602">
    <property type="term" value="F:glutathione peroxidase activity"/>
    <property type="evidence" value="ECO:0007669"/>
    <property type="project" value="UniProtKB-ARBA"/>
</dbReference>
<dbReference type="Pfam" id="PF14497">
    <property type="entry name" value="GST_C_3"/>
    <property type="match status" value="1"/>
</dbReference>
<evidence type="ECO:0000259" key="6">
    <source>
        <dbReference type="Pfam" id="PF14497"/>
    </source>
</evidence>
<dbReference type="InterPro" id="IPR040079">
    <property type="entry name" value="Glutathione_S-Trfase"/>
</dbReference>
<dbReference type="CDD" id="cd03039">
    <property type="entry name" value="GST_N_Sigma_like"/>
    <property type="match status" value="1"/>
</dbReference>
<dbReference type="OrthoDB" id="414243at2759"/>
<evidence type="ECO:0000259" key="5">
    <source>
        <dbReference type="Pfam" id="PF02798"/>
    </source>
</evidence>
<dbReference type="GO" id="GO:0006749">
    <property type="term" value="P:glutathione metabolic process"/>
    <property type="evidence" value="ECO:0007669"/>
    <property type="project" value="TreeGrafter"/>
</dbReference>
<dbReference type="InterPro" id="IPR004046">
    <property type="entry name" value="GST_C"/>
</dbReference>
<comment type="catalytic activity">
    <reaction evidence="4">
        <text>RX + glutathione = an S-substituted glutathione + a halide anion + H(+)</text>
        <dbReference type="Rhea" id="RHEA:16437"/>
        <dbReference type="ChEBI" id="CHEBI:15378"/>
        <dbReference type="ChEBI" id="CHEBI:16042"/>
        <dbReference type="ChEBI" id="CHEBI:17792"/>
        <dbReference type="ChEBI" id="CHEBI:57925"/>
        <dbReference type="ChEBI" id="CHEBI:90779"/>
        <dbReference type="EC" id="2.5.1.18"/>
    </reaction>
</comment>
<dbReference type="InterPro" id="IPR036282">
    <property type="entry name" value="Glutathione-S-Trfase_C_sf"/>
</dbReference>
<dbReference type="InterPro" id="IPR004045">
    <property type="entry name" value="Glutathione_S-Trfase_N"/>
</dbReference>
<dbReference type="SUPFAM" id="SSF47616">
    <property type="entry name" value="GST C-terminal domain-like"/>
    <property type="match status" value="1"/>
</dbReference>
<dbReference type="Proteomes" id="UP001153712">
    <property type="component" value="Chromosome 2"/>
</dbReference>
<proteinExistence type="inferred from homology"/>
<feature type="domain" description="Glutathione S-transferase C-terminal" evidence="6">
    <location>
        <begin position="96"/>
        <end position="197"/>
    </location>
</feature>
<organism evidence="7 8">
    <name type="scientific">Phyllotreta striolata</name>
    <name type="common">Striped flea beetle</name>
    <name type="synonym">Crioceris striolata</name>
    <dbReference type="NCBI Taxonomy" id="444603"/>
    <lineage>
        <taxon>Eukaryota</taxon>
        <taxon>Metazoa</taxon>
        <taxon>Ecdysozoa</taxon>
        <taxon>Arthropoda</taxon>
        <taxon>Hexapoda</taxon>
        <taxon>Insecta</taxon>
        <taxon>Pterygota</taxon>
        <taxon>Neoptera</taxon>
        <taxon>Endopterygota</taxon>
        <taxon>Coleoptera</taxon>
        <taxon>Polyphaga</taxon>
        <taxon>Cucujiformia</taxon>
        <taxon>Chrysomeloidea</taxon>
        <taxon>Chrysomelidae</taxon>
        <taxon>Galerucinae</taxon>
        <taxon>Alticini</taxon>
        <taxon>Phyllotreta</taxon>
    </lineage>
</organism>
<dbReference type="EC" id="2.5.1.18" evidence="2"/>
<sequence length="212" mass="24356">MPSYKVIYFDFTGRAEPIRWLFSYGNIPFTDQRVSREEWVKLKPTTPFGQLPVLEIDGEPAAQSNALCRYVANLVGLDGKDAKENLAINQIVDAAEDLQKGVIEMFFCKDEDKKKELKAKFVSSSEVLLKNFDDRAGKNGGYLALNRLTWADIIVVLNYESWVNSVDQDVFKPYPNLQKVKKNVLSQDGIRNWIKTRPENKMKPKYDIKQDL</sequence>
<dbReference type="InterPro" id="IPR050213">
    <property type="entry name" value="GST_superfamily"/>
</dbReference>